<dbReference type="SUPFAM" id="SSF48452">
    <property type="entry name" value="TPR-like"/>
    <property type="match status" value="2"/>
</dbReference>
<protein>
    <submittedName>
        <fullName evidence="1">Tetratricopeptide (TPR) repeat protein</fullName>
    </submittedName>
</protein>
<evidence type="ECO:0000313" key="1">
    <source>
        <dbReference type="EMBL" id="NJC40453.1"/>
    </source>
</evidence>
<reference evidence="1 2" key="1">
    <citation type="submission" date="2020-03" db="EMBL/GenBank/DDBJ databases">
        <title>Genomic Encyclopedia of Type Strains, Phase IV (KMG-IV): sequencing the most valuable type-strain genomes for metagenomic binning, comparative biology and taxonomic classification.</title>
        <authorList>
            <person name="Goeker M."/>
        </authorList>
    </citation>
    <scope>NUCLEOTIDE SEQUENCE [LARGE SCALE GENOMIC DNA]</scope>
    <source>
        <strain evidence="1 2">DSM 4736</strain>
    </source>
</reference>
<dbReference type="Pfam" id="PF14559">
    <property type="entry name" value="TPR_19"/>
    <property type="match status" value="1"/>
</dbReference>
<dbReference type="Gene3D" id="1.25.40.10">
    <property type="entry name" value="Tetratricopeptide repeat domain"/>
    <property type="match status" value="1"/>
</dbReference>
<dbReference type="RefSeq" id="WP_168045329.1">
    <property type="nucleotide sequence ID" value="NZ_JAATJM010000001.1"/>
</dbReference>
<dbReference type="AlphaFoldDB" id="A0A7X5YIM1"/>
<proteinExistence type="predicted"/>
<comment type="caution">
    <text evidence="1">The sequence shown here is derived from an EMBL/GenBank/DDBJ whole genome shotgun (WGS) entry which is preliminary data.</text>
</comment>
<sequence>MIALAFALALISQDIPDVCRAPEGEAPDWAACAQALPDGSPQQTFARLNQATEAYLDRDYGDAGRVFDRAGDFGPFESDALYVFRADTRQHLGRDKEATADAEAAWRIMQIGQALEPSPDEQAALEAQRLFLLSLVLPILKEGRSSAFEPAFAAYRAIPVKDVEGYATQALVLEQLGDLDGALAASLLVVKAEPANAGYLNNHCYILVRAGRPAEGLPFCEKAVQSEPELAPLRHSLASALAGAGRCTEAETALAEARRLEPATVLYQQSIACRAR</sequence>
<accession>A0A7X5YIM1</accession>
<dbReference type="Proteomes" id="UP000587415">
    <property type="component" value="Unassembled WGS sequence"/>
</dbReference>
<evidence type="ECO:0000313" key="2">
    <source>
        <dbReference type="Proteomes" id="UP000587415"/>
    </source>
</evidence>
<dbReference type="InterPro" id="IPR011990">
    <property type="entry name" value="TPR-like_helical_dom_sf"/>
</dbReference>
<gene>
    <name evidence="1" type="ORF">GGQ87_000711</name>
</gene>
<keyword evidence="2" id="KW-1185">Reference proteome</keyword>
<name>A0A7X5YIM1_9CAUL</name>
<organism evidence="1 2">
    <name type="scientific">Brevundimonas alba</name>
    <dbReference type="NCBI Taxonomy" id="74314"/>
    <lineage>
        <taxon>Bacteria</taxon>
        <taxon>Pseudomonadati</taxon>
        <taxon>Pseudomonadota</taxon>
        <taxon>Alphaproteobacteria</taxon>
        <taxon>Caulobacterales</taxon>
        <taxon>Caulobacteraceae</taxon>
        <taxon>Brevundimonas</taxon>
    </lineage>
</organism>
<dbReference type="EMBL" id="JAATJM010000001">
    <property type="protein sequence ID" value="NJC40453.1"/>
    <property type="molecule type" value="Genomic_DNA"/>
</dbReference>